<feature type="compositionally biased region" description="Acidic residues" evidence="2">
    <location>
        <begin position="1654"/>
        <end position="1666"/>
    </location>
</feature>
<feature type="compositionally biased region" description="Acidic residues" evidence="2">
    <location>
        <begin position="2022"/>
        <end position="2044"/>
    </location>
</feature>
<feature type="compositionally biased region" description="Acidic residues" evidence="2">
    <location>
        <begin position="1735"/>
        <end position="1756"/>
    </location>
</feature>
<feature type="compositionally biased region" description="Basic and acidic residues" evidence="2">
    <location>
        <begin position="2504"/>
        <end position="2516"/>
    </location>
</feature>
<feature type="coiled-coil region" evidence="1">
    <location>
        <begin position="1347"/>
        <end position="1381"/>
    </location>
</feature>
<evidence type="ECO:0000313" key="3">
    <source>
        <dbReference type="EMBL" id="TMW57596.1"/>
    </source>
</evidence>
<proteinExistence type="predicted"/>
<accession>A0A8K1C709</accession>
<feature type="compositionally biased region" description="Basic and acidic residues" evidence="2">
    <location>
        <begin position="1981"/>
        <end position="1991"/>
    </location>
</feature>
<feature type="compositionally biased region" description="Acidic residues" evidence="2">
    <location>
        <begin position="2263"/>
        <end position="2281"/>
    </location>
</feature>
<feature type="compositionally biased region" description="Basic and acidic residues" evidence="2">
    <location>
        <begin position="1953"/>
        <end position="1962"/>
    </location>
</feature>
<feature type="region of interest" description="Disordered" evidence="2">
    <location>
        <begin position="1649"/>
        <end position="2458"/>
    </location>
</feature>
<feature type="compositionally biased region" description="Acidic residues" evidence="2">
    <location>
        <begin position="2004"/>
        <end position="2013"/>
    </location>
</feature>
<feature type="compositionally biased region" description="Basic and acidic residues" evidence="2">
    <location>
        <begin position="2107"/>
        <end position="2118"/>
    </location>
</feature>
<feature type="compositionally biased region" description="Acidic residues" evidence="2">
    <location>
        <begin position="1939"/>
        <end position="1952"/>
    </location>
</feature>
<feature type="compositionally biased region" description="Acidic residues" evidence="2">
    <location>
        <begin position="2345"/>
        <end position="2367"/>
    </location>
</feature>
<dbReference type="PANTHER" id="PTHR43049">
    <property type="entry name" value="EARLY ENDOSOME ANTIGEN"/>
    <property type="match status" value="1"/>
</dbReference>
<dbReference type="OrthoDB" id="79876at2759"/>
<feature type="compositionally biased region" description="Acidic residues" evidence="2">
    <location>
        <begin position="2541"/>
        <end position="2550"/>
    </location>
</feature>
<feature type="compositionally biased region" description="Acidic residues" evidence="2">
    <location>
        <begin position="1678"/>
        <end position="1693"/>
    </location>
</feature>
<feature type="coiled-coil region" evidence="1">
    <location>
        <begin position="1130"/>
        <end position="1305"/>
    </location>
</feature>
<feature type="compositionally biased region" description="Acidic residues" evidence="2">
    <location>
        <begin position="2211"/>
        <end position="2225"/>
    </location>
</feature>
<feature type="compositionally biased region" description="Acidic residues" evidence="2">
    <location>
        <begin position="1778"/>
        <end position="1789"/>
    </location>
</feature>
<dbReference type="EMBL" id="SPLM01000144">
    <property type="protein sequence ID" value="TMW57596.1"/>
    <property type="molecule type" value="Genomic_DNA"/>
</dbReference>
<feature type="compositionally biased region" description="Polar residues" evidence="2">
    <location>
        <begin position="2740"/>
        <end position="2761"/>
    </location>
</feature>
<feature type="region of interest" description="Disordered" evidence="2">
    <location>
        <begin position="2491"/>
        <end position="2761"/>
    </location>
</feature>
<feature type="compositionally biased region" description="Basic and acidic residues" evidence="2">
    <location>
        <begin position="1790"/>
        <end position="1802"/>
    </location>
</feature>
<feature type="compositionally biased region" description="Acidic residues" evidence="2">
    <location>
        <begin position="2298"/>
        <end position="2307"/>
    </location>
</feature>
<evidence type="ECO:0000256" key="1">
    <source>
        <dbReference type="SAM" id="Coils"/>
    </source>
</evidence>
<evidence type="ECO:0000256" key="2">
    <source>
        <dbReference type="SAM" id="MobiDB-lite"/>
    </source>
</evidence>
<feature type="coiled-coil region" evidence="1">
    <location>
        <begin position="286"/>
        <end position="382"/>
    </location>
</feature>
<feature type="coiled-coil region" evidence="1">
    <location>
        <begin position="410"/>
        <end position="491"/>
    </location>
</feature>
<feature type="compositionally biased region" description="Basic and acidic residues" evidence="2">
    <location>
        <begin position="1757"/>
        <end position="1767"/>
    </location>
</feature>
<feature type="compositionally biased region" description="Basic and acidic residues" evidence="2">
    <location>
        <begin position="1694"/>
        <end position="1706"/>
    </location>
</feature>
<gene>
    <name evidence="3" type="ORF">Poli38472_003521</name>
</gene>
<feature type="compositionally biased region" description="Acidic residues" evidence="2">
    <location>
        <begin position="2137"/>
        <end position="2152"/>
    </location>
</feature>
<feature type="region of interest" description="Disordered" evidence="2">
    <location>
        <begin position="1563"/>
        <end position="1628"/>
    </location>
</feature>
<feature type="compositionally biased region" description="Acidic residues" evidence="2">
    <location>
        <begin position="1915"/>
        <end position="1924"/>
    </location>
</feature>
<feature type="compositionally biased region" description="Acidic residues" evidence="2">
    <location>
        <begin position="2088"/>
        <end position="2106"/>
    </location>
</feature>
<feature type="coiled-coil region" evidence="1">
    <location>
        <begin position="610"/>
        <end position="1035"/>
    </location>
</feature>
<feature type="coiled-coil region" evidence="1">
    <location>
        <begin position="518"/>
        <end position="584"/>
    </location>
</feature>
<feature type="compositionally biased region" description="Polar residues" evidence="2">
    <location>
        <begin position="129"/>
        <end position="138"/>
    </location>
</feature>
<feature type="compositionally biased region" description="Acidic residues" evidence="2">
    <location>
        <begin position="1842"/>
        <end position="1854"/>
    </location>
</feature>
<protein>
    <submittedName>
        <fullName evidence="3">Uncharacterized protein</fullName>
    </submittedName>
</protein>
<dbReference type="Gene3D" id="1.10.287.1490">
    <property type="match status" value="1"/>
</dbReference>
<keyword evidence="4" id="KW-1185">Reference proteome</keyword>
<feature type="compositionally biased region" description="Acidic residues" evidence="2">
    <location>
        <begin position="1971"/>
        <end position="1980"/>
    </location>
</feature>
<feature type="region of interest" description="Disordered" evidence="2">
    <location>
        <begin position="2795"/>
        <end position="2828"/>
    </location>
</feature>
<feature type="compositionally biased region" description="Acidic residues" evidence="2">
    <location>
        <begin position="2600"/>
        <end position="2609"/>
    </location>
</feature>
<feature type="compositionally biased region" description="Basic and acidic residues" evidence="2">
    <location>
        <begin position="2529"/>
        <end position="2540"/>
    </location>
</feature>
<feature type="compositionally biased region" description="Acidic residues" evidence="2">
    <location>
        <begin position="1872"/>
        <end position="1892"/>
    </location>
</feature>
<feature type="compositionally biased region" description="Acidic residues" evidence="2">
    <location>
        <begin position="2663"/>
        <end position="2672"/>
    </location>
</feature>
<feature type="compositionally biased region" description="Basic and acidic residues" evidence="2">
    <location>
        <begin position="2236"/>
        <end position="2262"/>
    </location>
</feature>
<feature type="compositionally biased region" description="Acidic residues" evidence="2">
    <location>
        <begin position="2699"/>
        <end position="2708"/>
    </location>
</feature>
<sequence>MSGYNNEWEADLSSIIEKTNQNLKLLRRIGEKRTDLSSATYDVSTTAPRASVAVGETRQFGASISSRYAAEDMAIRSRTLWGGASASSRRLHRSSSMGVTPPHGTVIRPAVPTNAFEDTEDSGDVGVTATRSGSNKRGSTMAKARSTRVEAAPDVLHPAIDDLRKSLEVSIAAKSNDVEKKLADLRMDVSSITSESAALSQRFNELRDSVVTKMSAVPSVMQGLQDHADAVGRLEKHSAMLLGWKVSVDQDLSEISSKLKSFTAVHDKITALEGHLESLGAILKNRPRHEEKIEELRDRIALLERQLSNQPDTKAVEHLVQMRLSKEINELENRMNQSLAIVTQKYEAKFQALEKSIHTDRIDAITSVKSELLEDMDKLEAKMVKKGDLTQMASTQAQLKDDMVHVQMFFERQDKRFQELKQNSTQIREELNETRQELTKALHAQQNRVNSTLEEKVAHLSILSKERNTKMDQHVGQLDKKQKKLDEATKALHENMIKMQQEISRKQAAANVADQRENDKLRQRLARSIAELEQLHTTKQDLERQYEKQEKHFQSKLNGLRAQVEEQEKQKETQRLELLQALQQESKQMGVAHGKNMLLETLLAKEKVDHEEKNQAIHKSRQEIAAVRQKMRTLENEVDKKMTRLSQELSAKQSMIDSLQKKLKRSEDEAKRLAEAAKRDIKALRKGKELKQQELVLAKMKLKEMEKVAASLMADVDDTSTQMDHAERYEELEARREELENLLISRETEVEDMKQKMAALAMELEDTRRRSQEMTEVTVPHLSTEVMDQLAALQSDLVKKDAEMKSLRESLVEKTEVQVLESALEAVKSEKEDLLKQIKVTQESHARASTEVEATLQSLHAKEVEQLRKRIQDYVNEISEAQTALSESRERITHLEADLSRLQDNHKGEVSKLADKLTDSEGEVVRLTEEIGRLEADKRHVDDALAEYQAALEVAKSENEDQAEQLDALRQHEHDLVQERDQLEVQLKKKTDELAELMDASQRQQAMIDNTAGELEETENRLAGEVKTLQGLLEQERAAATLRERELLSMADVLRLELETLKQDAQNSGESQSSLAKEVASLLEAVQQGKDREQALSSQLADVLGEIVALTQSSSAQHVDQEPTAVIECVRSLTQEIKSKTEALHDLREKHECAAKQAVAETARVKELEERVDEYSRQVAELERTTIALRGELQQSYAGAATHAKNFEDVQEHLTLLREQKHDLESQLEENIAEYENLQSSSSQNMRERQAELAELRELNQKLESTIEEIRDSMEQLESKKMEDLDELHALLGDLENQAAHLNTKSNKDIMGTEKDFYQNQQMVITLGQSVRSIYAKLCSGCGIIELQDLRASLMNEEVKLDRLRQENIKQRIRCVEAEEEVLLNVEFLTALTQNADGNALASKYVRMAPDLLKRLQCIQDAWKAAVASLSVIAVEHTDEELDAVDRSVSDTMAGLITNLEESVDLQDHASELSMSQLDESQDFAAIAESSGDVMATRYESNYSASPEPLVQYHQANASASSDPSGMPTVPSLDLRNVQPYVESCVLLPSSPTAELLQTRLRPLHAPREPERSTDMHSTNDFDDEEDQVADHDSEQDEAAHSEDVDDDEESEHHDEVTSSPPRNQTGVNLMVSGELRNRENVVESEIATAENDALFDDEDTPDNETDNTSRHAQLTREDEEERDLEDLDESCSEIDRSAELNDHLNVDNSGDIEEADRAHDAEDEGLLRSSIRLEEDEEDGIDHEEEEEEEEEEEVRTEHADHKGDWVHLSAPRVEEGGDESDREDESEHENHELRDREQQEAVHPLVRPEEDDDFDRVDDEVEHDQVAEQFPVRRPTGSEAEAEIDRVDEEDDTIHYRHDVGIAHPPVLMGEEDEEDADEVSSDEREDENSFDGHNQGVARSFDRSEKDHDDNEVVDQDGGEDEAVHGRNGAGRPFDHEDEDEIDRDEGNDEVEHDRRVEVTMHPSSHTEEEDDEDEIDREGAEAFKYAEHGAGVSPPSIRMEEEDDDEDGIDREGGTEEGALEEDEDDLIDSSSDVDGDEESEHSLSQLLETMLRLATHEGGRPDQTPTGDTRQSRELPRTTYNGIEDDQEDDIDHEEDDGDDEDHGHKVVERMVDARIQQSLGFQIDDNKEADDAGDAQDEEDHEESIDEISQQDGESWDAEGSRGERPHHGDETVSSAVCEREEQSDDENDGGELLQSTEQDRMQSDFDDEADLNEQLDDEVAFHPPSSTTEHVERSEQPDSRWDQKDNADVADHDNLDKDEDVENSEGDEIDASDEEPSRSTTISSAHAAHMEDDEDLDEVEQLMRQHIKPSRLYDDKPAIQQTSFVHKASADAVGRDTDEADRDDDLVDSEEEEADEEEIEQSGVEDSQDFGDMSLQLDDGDSDGVRVESTHTTGTNEPQHASVPARGAESHSDDDTDEEGTAAQHLAPSPAQVAVSQLPPLSGMRRPGGVGTLMKALNATRATMNFDDDKDDMDEVERLMMSQSLQHGAKSASVPMPKHDLVDSSKNVENDDEFDDAPAVLRVEKGDHEKEGDQIDDPNEDSVAEGSAALDESVEQSMGDEFSFGETDLDRLLAEDSSKPSATLAKAGKTHDDEEDEEDDDDVKFGSGSRPWSTSATSFVSSSSFTSASMARPGSALPTLKKPGLGSLLGQRSTLAEDDDDDMDEVERLLLAQSSMKTSSSLSRQPATQVPETDDFDDGEEATSPVDTRRHQVPPSHDDDEFAHFDHDESEESSATSPHKATHNGLSESTGSVSSVTRIPIFQGSTLADKVAKSDLTPLAGQRVVQEAAKAHHQIEDEEDEAEDYMEESFDLEESLQEDDE</sequence>
<feature type="compositionally biased region" description="Acidic residues" evidence="2">
    <location>
        <begin position="2803"/>
        <end position="2828"/>
    </location>
</feature>
<feature type="compositionally biased region" description="Basic and acidic residues" evidence="2">
    <location>
        <begin position="2575"/>
        <end position="2585"/>
    </location>
</feature>
<feature type="region of interest" description="Disordered" evidence="2">
    <location>
        <begin position="85"/>
        <end position="147"/>
    </location>
</feature>
<organism evidence="3 4">
    <name type="scientific">Pythium oligandrum</name>
    <name type="common">Mycoparasitic fungus</name>
    <dbReference type="NCBI Taxonomy" id="41045"/>
    <lineage>
        <taxon>Eukaryota</taxon>
        <taxon>Sar</taxon>
        <taxon>Stramenopiles</taxon>
        <taxon>Oomycota</taxon>
        <taxon>Peronosporomycetes</taxon>
        <taxon>Pythiales</taxon>
        <taxon>Pythiaceae</taxon>
        <taxon>Pythium</taxon>
    </lineage>
</organism>
<reference evidence="3" key="1">
    <citation type="submission" date="2019-03" db="EMBL/GenBank/DDBJ databases">
        <title>Long read genome sequence of the mycoparasitic Pythium oligandrum ATCC 38472 isolated from sugarbeet rhizosphere.</title>
        <authorList>
            <person name="Gaulin E."/>
        </authorList>
    </citation>
    <scope>NUCLEOTIDE SEQUENCE</scope>
    <source>
        <strain evidence="3">ATCC 38472_TT</strain>
    </source>
</reference>
<feature type="compositionally biased region" description="Polar residues" evidence="2">
    <location>
        <begin position="1618"/>
        <end position="1628"/>
    </location>
</feature>
<feature type="compositionally biased region" description="Polar residues" evidence="2">
    <location>
        <begin position="2397"/>
        <end position="2406"/>
    </location>
</feature>
<feature type="compositionally biased region" description="Basic and acidic residues" evidence="2">
    <location>
        <begin position="1566"/>
        <end position="1580"/>
    </location>
</feature>
<dbReference type="PANTHER" id="PTHR43049:SF1">
    <property type="entry name" value="EARLY ENDOSOME ANTIGEN"/>
    <property type="match status" value="1"/>
</dbReference>
<evidence type="ECO:0000313" key="4">
    <source>
        <dbReference type="Proteomes" id="UP000794436"/>
    </source>
</evidence>
<feature type="compositionally biased region" description="Basic and acidic residues" evidence="2">
    <location>
        <begin position="1589"/>
        <end position="1603"/>
    </location>
</feature>
<comment type="caution">
    <text evidence="3">The sequence shown here is derived from an EMBL/GenBank/DDBJ whole genome shotgun (WGS) entry which is preliminary data.</text>
</comment>
<dbReference type="Proteomes" id="UP000794436">
    <property type="component" value="Unassembled WGS sequence"/>
</dbReference>
<feature type="compositionally biased region" description="Basic and acidic residues" evidence="2">
    <location>
        <begin position="2165"/>
        <end position="2177"/>
    </location>
</feature>
<feature type="compositionally biased region" description="Low complexity" evidence="2">
    <location>
        <begin position="2620"/>
        <end position="2636"/>
    </location>
</feature>
<feature type="compositionally biased region" description="Basic and acidic residues" evidence="2">
    <location>
        <begin position="1903"/>
        <end position="1914"/>
    </location>
</feature>
<keyword evidence="1" id="KW-0175">Coiled coil</keyword>
<feature type="compositionally biased region" description="Acidic residues" evidence="2">
    <location>
        <begin position="1811"/>
        <end position="1824"/>
    </location>
</feature>
<feature type="compositionally biased region" description="Polar residues" evidence="2">
    <location>
        <begin position="2679"/>
        <end position="2698"/>
    </location>
</feature>
<name>A0A8K1C709_PYTOL</name>